<keyword evidence="4 9" id="KW-0689">Ribosomal protein</keyword>
<dbReference type="Gene3D" id="3.90.1180.10">
    <property type="entry name" value="Ribosomal protein L13"/>
    <property type="match status" value="1"/>
</dbReference>
<dbReference type="Pfam" id="PF00572">
    <property type="entry name" value="Ribosomal_L13"/>
    <property type="match status" value="1"/>
</dbReference>
<dbReference type="SUPFAM" id="SSF63829">
    <property type="entry name" value="Calcium-dependent phosphotriesterase"/>
    <property type="match status" value="1"/>
</dbReference>
<keyword evidence="10" id="KW-1185">Reference proteome</keyword>
<sequence>MVTQIFVDRPLLTTGCTLGEGPVYDPETDTLHFIDINECQIFHFNTITLELQVEQFDEKIGCVSLRRDGPGLAGAAAQGFALFEGGSTMKYLCQPLPAEYRSYSRFNDGACDSQGRFFAGTLYDPERGVPGQLWKYDPADGSCSLADPGPFTDSNGMGWSPDEKIFYFTDSRANIIYAYDYDDAKLTNRRIFVDAMALGLQANSYADGLCVDSEGYVWSARWGGSRVVRFSPSGSIDLEIIFPTVLNVTACAFGGPNNDQLYVTSAHCSASGEAERQTEFPDSGHLFVVKGRTCYWTEQFHVSTFTSRYFTTRHLLKTTMATFSSTPIVIDGKGHLLGRLASIISKQVLSGQKIVVVRCEEINISGSFFRNKLRYHNFLHKRHIVNPKKSGPFHHRAPSKILYRAIRGMTPHKSARGAAALERLKLFEGVPPPYDRKKRMVVPEALRVLRLKPGRKYCTVKRLSHEVGWGYKDVVDRLEEKRKIKAQAFHERKIAAVKLRQKALADNGASFEKLKQLGY</sequence>
<dbReference type="InterPro" id="IPR011042">
    <property type="entry name" value="6-blade_b-propeller_TolB-like"/>
</dbReference>
<comment type="function">
    <text evidence="1">Component of the ribosome, a large ribonucleoprotein complex responsible for the synthesis of proteins in the cell. The small ribosomal subunit (SSU) binds messenger RNAs (mRNAs) and translates the encoded message by selecting cognate aminoacyl-transfer RNA (tRNA) molecules. The large subunit (LSU) contains the ribosomal catalytic site termed the peptidyl transferase center (PTC), which catalyzes the formation of peptide bonds, thereby polymerizing the amino acids delivered by tRNAs into a polypeptide chain. The nascent polypeptides leave the ribosome through a tunnel in the LSU and interact with protein factors that function in enzymatic processing, targeting, and the membrane insertion of nascent chains at the exit of the ribosomal tunnel.</text>
</comment>
<dbReference type="InterPro" id="IPR036899">
    <property type="entry name" value="Ribosomal_uL13_sf"/>
</dbReference>
<dbReference type="Gene3D" id="2.120.10.30">
    <property type="entry name" value="TolB, C-terminal domain"/>
    <property type="match status" value="1"/>
</dbReference>
<dbReference type="AlphaFoldDB" id="A0A8H6XDL4"/>
<comment type="caution">
    <text evidence="9">The sequence shown here is derived from an EMBL/GenBank/DDBJ whole genome shotgun (WGS) entry which is preliminary data.</text>
</comment>
<evidence type="ECO:0000313" key="10">
    <source>
        <dbReference type="Proteomes" id="UP000623467"/>
    </source>
</evidence>
<dbReference type="NCBIfam" id="TIGR01077">
    <property type="entry name" value="L13_A_E"/>
    <property type="match status" value="1"/>
</dbReference>
<evidence type="ECO:0000256" key="7">
    <source>
        <dbReference type="PIRSR" id="PIRSR605511-2"/>
    </source>
</evidence>
<dbReference type="GO" id="GO:0019853">
    <property type="term" value="P:L-ascorbic acid biosynthetic process"/>
    <property type="evidence" value="ECO:0007669"/>
    <property type="project" value="TreeGrafter"/>
</dbReference>
<dbReference type="CDD" id="cd00392">
    <property type="entry name" value="Ribosomal_L13"/>
    <property type="match status" value="1"/>
</dbReference>
<feature type="binding site" evidence="7">
    <location>
        <position position="20"/>
    </location>
    <ligand>
        <name>a divalent metal cation</name>
        <dbReference type="ChEBI" id="CHEBI:60240"/>
    </ligand>
</feature>
<dbReference type="InterPro" id="IPR005755">
    <property type="entry name" value="Ribosomal_uL13_euk/arc"/>
</dbReference>
<accession>A0A8H6XDL4</accession>
<feature type="binding site" evidence="7">
    <location>
        <position position="207"/>
    </location>
    <ligand>
        <name>a divalent metal cation</name>
        <dbReference type="ChEBI" id="CHEBI:60240"/>
    </ligand>
</feature>
<protein>
    <submittedName>
        <fullName evidence="9">60S ribosomal protein</fullName>
    </submittedName>
</protein>
<dbReference type="SUPFAM" id="SSF52161">
    <property type="entry name" value="Ribosomal protein L13"/>
    <property type="match status" value="1"/>
</dbReference>
<dbReference type="EMBL" id="JACAZH010000031">
    <property type="protein sequence ID" value="KAF7339393.1"/>
    <property type="molecule type" value="Genomic_DNA"/>
</dbReference>
<feature type="binding site" evidence="7">
    <location>
        <position position="107"/>
    </location>
    <ligand>
        <name>substrate</name>
    </ligand>
</feature>
<dbReference type="GO" id="GO:0006412">
    <property type="term" value="P:translation"/>
    <property type="evidence" value="ECO:0007669"/>
    <property type="project" value="InterPro"/>
</dbReference>
<dbReference type="FunFam" id="3.90.1180.10:FF:000002">
    <property type="entry name" value="60S ribosomal protein L16"/>
    <property type="match status" value="1"/>
</dbReference>
<evidence type="ECO:0000256" key="5">
    <source>
        <dbReference type="ARBA" id="ARBA00023274"/>
    </source>
</evidence>
<dbReference type="InterPro" id="IPR005511">
    <property type="entry name" value="SMP-30"/>
</dbReference>
<dbReference type="GO" id="GO:0015934">
    <property type="term" value="C:large ribosomal subunit"/>
    <property type="evidence" value="ECO:0007669"/>
    <property type="project" value="InterPro"/>
</dbReference>
<feature type="binding site" evidence="7">
    <location>
        <position position="155"/>
    </location>
    <ligand>
        <name>a divalent metal cation</name>
        <dbReference type="ChEBI" id="CHEBI:60240"/>
    </ligand>
</feature>
<gene>
    <name evidence="9" type="ORF">MSAN_02153200</name>
</gene>
<dbReference type="HAMAP" id="MF_01366">
    <property type="entry name" value="Ribosomal_uL13"/>
    <property type="match status" value="1"/>
</dbReference>
<evidence type="ECO:0000256" key="4">
    <source>
        <dbReference type="ARBA" id="ARBA00022980"/>
    </source>
</evidence>
<keyword evidence="7" id="KW-0479">Metal-binding</keyword>
<dbReference type="GO" id="GO:0004341">
    <property type="term" value="F:gluconolactonase activity"/>
    <property type="evidence" value="ECO:0007669"/>
    <property type="project" value="TreeGrafter"/>
</dbReference>
<evidence type="ECO:0000313" key="9">
    <source>
        <dbReference type="EMBL" id="KAF7339393.1"/>
    </source>
</evidence>
<evidence type="ECO:0000256" key="3">
    <source>
        <dbReference type="ARBA" id="ARBA00008853"/>
    </source>
</evidence>
<keyword evidence="7" id="KW-0862">Zinc</keyword>
<organism evidence="9 10">
    <name type="scientific">Mycena sanguinolenta</name>
    <dbReference type="NCBI Taxonomy" id="230812"/>
    <lineage>
        <taxon>Eukaryota</taxon>
        <taxon>Fungi</taxon>
        <taxon>Dikarya</taxon>
        <taxon>Basidiomycota</taxon>
        <taxon>Agaricomycotina</taxon>
        <taxon>Agaricomycetes</taxon>
        <taxon>Agaricomycetidae</taxon>
        <taxon>Agaricales</taxon>
        <taxon>Marasmiineae</taxon>
        <taxon>Mycenaceae</taxon>
        <taxon>Mycena</taxon>
    </lineage>
</organism>
<dbReference type="InterPro" id="IPR013658">
    <property type="entry name" value="SGL"/>
</dbReference>
<name>A0A8H6XDL4_9AGAR</name>
<dbReference type="PANTHER" id="PTHR10907:SF47">
    <property type="entry name" value="REGUCALCIN"/>
    <property type="match status" value="1"/>
</dbReference>
<evidence type="ECO:0000256" key="6">
    <source>
        <dbReference type="PIRSR" id="PIRSR605511-1"/>
    </source>
</evidence>
<feature type="domain" description="SMP-30/Gluconolactonase/LRE-like region" evidence="8">
    <location>
        <begin position="18"/>
        <end position="267"/>
    </location>
</feature>
<dbReference type="GO" id="GO:0005509">
    <property type="term" value="F:calcium ion binding"/>
    <property type="evidence" value="ECO:0007669"/>
    <property type="project" value="TreeGrafter"/>
</dbReference>
<feature type="binding site" evidence="7">
    <location>
        <position position="105"/>
    </location>
    <ligand>
        <name>substrate</name>
    </ligand>
</feature>
<comment type="cofactor">
    <cofactor evidence="7">
        <name>Zn(2+)</name>
        <dbReference type="ChEBI" id="CHEBI:29105"/>
    </cofactor>
    <text evidence="7">Binds 1 divalent metal cation per subunit.</text>
</comment>
<dbReference type="InterPro" id="IPR005822">
    <property type="entry name" value="Ribosomal_uL13"/>
</dbReference>
<dbReference type="Gene3D" id="6.10.250.3250">
    <property type="match status" value="1"/>
</dbReference>
<dbReference type="Pfam" id="PF08450">
    <property type="entry name" value="SGL"/>
    <property type="match status" value="1"/>
</dbReference>
<comment type="similarity">
    <text evidence="3">Belongs to the SMP-30/CGR1 family.</text>
</comment>
<evidence type="ECO:0000256" key="1">
    <source>
        <dbReference type="ARBA" id="ARBA00004021"/>
    </source>
</evidence>
<evidence type="ECO:0000256" key="2">
    <source>
        <dbReference type="ARBA" id="ARBA00006227"/>
    </source>
</evidence>
<keyword evidence="5" id="KW-0687">Ribonucleoprotein</keyword>
<dbReference type="Proteomes" id="UP000623467">
    <property type="component" value="Unassembled WGS sequence"/>
</dbReference>
<dbReference type="PRINTS" id="PR01790">
    <property type="entry name" value="SMP30FAMILY"/>
</dbReference>
<dbReference type="OrthoDB" id="1882297at2759"/>
<dbReference type="PANTHER" id="PTHR10907">
    <property type="entry name" value="REGUCALCIN"/>
    <property type="match status" value="1"/>
</dbReference>
<proteinExistence type="inferred from homology"/>
<dbReference type="GO" id="GO:0003735">
    <property type="term" value="F:structural constituent of ribosome"/>
    <property type="evidence" value="ECO:0007669"/>
    <property type="project" value="InterPro"/>
</dbReference>
<comment type="similarity">
    <text evidence="2">Belongs to the universal ribosomal protein uL13 family.</text>
</comment>
<feature type="active site" description="Proton donor/acceptor" evidence="6">
    <location>
        <position position="207"/>
    </location>
</feature>
<evidence type="ECO:0000259" key="8">
    <source>
        <dbReference type="Pfam" id="PF08450"/>
    </source>
</evidence>
<reference evidence="9" key="1">
    <citation type="submission" date="2020-05" db="EMBL/GenBank/DDBJ databases">
        <title>Mycena genomes resolve the evolution of fungal bioluminescence.</title>
        <authorList>
            <person name="Tsai I.J."/>
        </authorList>
    </citation>
    <scope>NUCLEOTIDE SEQUENCE</scope>
    <source>
        <strain evidence="9">160909Yilan</strain>
    </source>
</reference>